<proteinExistence type="predicted"/>
<feature type="domain" description="Protein kinase" evidence="1">
    <location>
        <begin position="1"/>
        <end position="74"/>
    </location>
</feature>
<dbReference type="InterPro" id="IPR011009">
    <property type="entry name" value="Kinase-like_dom_sf"/>
</dbReference>
<sequence>MDQIDETVGKLHQHGLVWGDVQPDNVMIDPSGNAVVIDLGGGCTLEYVDLQLQETKEGDLQGIGRMRTKLLGGL</sequence>
<dbReference type="Gene3D" id="1.10.510.10">
    <property type="entry name" value="Transferase(Phosphotransferase) domain 1"/>
    <property type="match status" value="1"/>
</dbReference>
<evidence type="ECO:0000313" key="3">
    <source>
        <dbReference type="Proteomes" id="UP001172155"/>
    </source>
</evidence>
<dbReference type="GO" id="GO:0005524">
    <property type="term" value="F:ATP binding"/>
    <property type="evidence" value="ECO:0007669"/>
    <property type="project" value="InterPro"/>
</dbReference>
<protein>
    <recommendedName>
        <fullName evidence="1">Protein kinase domain-containing protein</fullName>
    </recommendedName>
</protein>
<evidence type="ECO:0000313" key="2">
    <source>
        <dbReference type="EMBL" id="KAK0740342.1"/>
    </source>
</evidence>
<dbReference type="AlphaFoldDB" id="A0AA40JZ59"/>
<dbReference type="Proteomes" id="UP001172155">
    <property type="component" value="Unassembled WGS sequence"/>
</dbReference>
<organism evidence="2 3">
    <name type="scientific">Schizothecium vesticola</name>
    <dbReference type="NCBI Taxonomy" id="314040"/>
    <lineage>
        <taxon>Eukaryota</taxon>
        <taxon>Fungi</taxon>
        <taxon>Dikarya</taxon>
        <taxon>Ascomycota</taxon>
        <taxon>Pezizomycotina</taxon>
        <taxon>Sordariomycetes</taxon>
        <taxon>Sordariomycetidae</taxon>
        <taxon>Sordariales</taxon>
        <taxon>Schizotheciaceae</taxon>
        <taxon>Schizothecium</taxon>
    </lineage>
</organism>
<name>A0AA40JZ59_9PEZI</name>
<dbReference type="SUPFAM" id="SSF56112">
    <property type="entry name" value="Protein kinase-like (PK-like)"/>
    <property type="match status" value="1"/>
</dbReference>
<gene>
    <name evidence="2" type="ORF">B0T18DRAFT_417746</name>
</gene>
<dbReference type="InterPro" id="IPR000719">
    <property type="entry name" value="Prot_kinase_dom"/>
</dbReference>
<dbReference type="GO" id="GO:0004672">
    <property type="term" value="F:protein kinase activity"/>
    <property type="evidence" value="ECO:0007669"/>
    <property type="project" value="InterPro"/>
</dbReference>
<dbReference type="EMBL" id="JAUKUD010000006">
    <property type="protein sequence ID" value="KAK0740342.1"/>
    <property type="molecule type" value="Genomic_DNA"/>
</dbReference>
<accession>A0AA40JZ59</accession>
<comment type="caution">
    <text evidence="2">The sequence shown here is derived from an EMBL/GenBank/DDBJ whole genome shotgun (WGS) entry which is preliminary data.</text>
</comment>
<keyword evidence="3" id="KW-1185">Reference proteome</keyword>
<dbReference type="PROSITE" id="PS50011">
    <property type="entry name" value="PROTEIN_KINASE_DOM"/>
    <property type="match status" value="1"/>
</dbReference>
<reference evidence="2" key="1">
    <citation type="submission" date="2023-06" db="EMBL/GenBank/DDBJ databases">
        <title>Genome-scale phylogeny and comparative genomics of the fungal order Sordariales.</title>
        <authorList>
            <consortium name="Lawrence Berkeley National Laboratory"/>
            <person name="Hensen N."/>
            <person name="Bonometti L."/>
            <person name="Westerberg I."/>
            <person name="Brannstrom I.O."/>
            <person name="Guillou S."/>
            <person name="Cros-Aarteil S."/>
            <person name="Calhoun S."/>
            <person name="Haridas S."/>
            <person name="Kuo A."/>
            <person name="Mondo S."/>
            <person name="Pangilinan J."/>
            <person name="Riley R."/>
            <person name="LaButti K."/>
            <person name="Andreopoulos B."/>
            <person name="Lipzen A."/>
            <person name="Chen C."/>
            <person name="Yanf M."/>
            <person name="Daum C."/>
            <person name="Ng V."/>
            <person name="Clum A."/>
            <person name="Steindorff A."/>
            <person name="Ohm R."/>
            <person name="Martin F."/>
            <person name="Silar P."/>
            <person name="Natvig D."/>
            <person name="Lalanne C."/>
            <person name="Gautier V."/>
            <person name="Ament-velasquez S.L."/>
            <person name="Kruys A."/>
            <person name="Hutchinson M.I."/>
            <person name="Powell A.J."/>
            <person name="Barry K."/>
            <person name="Miller A.N."/>
            <person name="Grigoriev I.V."/>
            <person name="Debuchy R."/>
            <person name="Gladieux P."/>
            <person name="Thoren M.H."/>
            <person name="Johannesson H."/>
        </authorList>
    </citation>
    <scope>NUCLEOTIDE SEQUENCE</scope>
    <source>
        <strain evidence="2">SMH3187-1</strain>
    </source>
</reference>
<evidence type="ECO:0000259" key="1">
    <source>
        <dbReference type="PROSITE" id="PS50011"/>
    </source>
</evidence>